<gene>
    <name evidence="1" type="ORF">BJ997_001637</name>
</gene>
<evidence type="ECO:0000313" key="1">
    <source>
        <dbReference type="EMBL" id="MBB5641089.1"/>
    </source>
</evidence>
<organism evidence="1 2">
    <name type="scientific">Cryobacterium roopkundense</name>
    <dbReference type="NCBI Taxonomy" id="1001240"/>
    <lineage>
        <taxon>Bacteria</taxon>
        <taxon>Bacillati</taxon>
        <taxon>Actinomycetota</taxon>
        <taxon>Actinomycetes</taxon>
        <taxon>Micrococcales</taxon>
        <taxon>Microbacteriaceae</taxon>
        <taxon>Cryobacterium</taxon>
    </lineage>
</organism>
<dbReference type="EMBL" id="JACHBQ010000001">
    <property type="protein sequence ID" value="MBB5641089.1"/>
    <property type="molecule type" value="Genomic_DNA"/>
</dbReference>
<protein>
    <submittedName>
        <fullName evidence="1">Uncharacterized protein</fullName>
    </submittedName>
</protein>
<dbReference type="RefSeq" id="WP_268871395.1">
    <property type="nucleotide sequence ID" value="NZ_JACHBQ010000001.1"/>
</dbReference>
<name>A0A7W8ZVQ0_9MICO</name>
<dbReference type="Proteomes" id="UP000561726">
    <property type="component" value="Unassembled WGS sequence"/>
</dbReference>
<accession>A0A7W8ZVQ0</accession>
<evidence type="ECO:0000313" key="2">
    <source>
        <dbReference type="Proteomes" id="UP000561726"/>
    </source>
</evidence>
<dbReference type="AlphaFoldDB" id="A0A7W8ZVQ0"/>
<comment type="caution">
    <text evidence="1">The sequence shown here is derived from an EMBL/GenBank/DDBJ whole genome shotgun (WGS) entry which is preliminary data.</text>
</comment>
<proteinExistence type="predicted"/>
<reference evidence="1 2" key="1">
    <citation type="submission" date="2020-08" db="EMBL/GenBank/DDBJ databases">
        <title>Sequencing the genomes of 1000 actinobacteria strains.</title>
        <authorList>
            <person name="Klenk H.-P."/>
        </authorList>
    </citation>
    <scope>NUCLEOTIDE SEQUENCE [LARGE SCALE GENOMIC DNA]</scope>
    <source>
        <strain evidence="1 2">DSM 21065</strain>
    </source>
</reference>
<sequence>MSHRVRAMVEYGVLQDLTQFVVYDVTQRRQTAADFYADDISV</sequence>